<protein>
    <recommendedName>
        <fullName evidence="3">omega-amidase</fullName>
        <ecNumber evidence="3">3.5.1.3</ecNumber>
    </recommendedName>
    <alternativeName>
        <fullName evidence="4">Nitrilase homolog 2</fullName>
    </alternativeName>
</protein>
<comment type="catalytic activity">
    <reaction evidence="2">
        <text>2-oxoglutaramate + H2O = 2-oxoglutarate + NH4(+)</text>
        <dbReference type="Rhea" id="RHEA:32963"/>
        <dbReference type="ChEBI" id="CHEBI:15377"/>
        <dbReference type="ChEBI" id="CHEBI:16769"/>
        <dbReference type="ChEBI" id="CHEBI:16810"/>
        <dbReference type="ChEBI" id="CHEBI:28938"/>
        <dbReference type="EC" id="3.5.1.3"/>
    </reaction>
    <physiologicalReaction direction="left-to-right" evidence="2">
        <dbReference type="Rhea" id="RHEA:32964"/>
    </physiologicalReaction>
</comment>
<dbReference type="GO" id="GO:0050152">
    <property type="term" value="F:omega-amidase activity"/>
    <property type="evidence" value="ECO:0007669"/>
    <property type="project" value="UniProtKB-EC"/>
</dbReference>
<feature type="domain" description="CN hydrolase" evidence="6">
    <location>
        <begin position="5"/>
        <end position="247"/>
    </location>
</feature>
<dbReference type="Pfam" id="PF00795">
    <property type="entry name" value="CN_hydrolase"/>
    <property type="match status" value="1"/>
</dbReference>
<evidence type="ECO:0000256" key="1">
    <source>
        <dbReference type="ARBA" id="ARBA00022801"/>
    </source>
</evidence>
<evidence type="ECO:0000313" key="7">
    <source>
        <dbReference type="EMBL" id="KAK9875174.1"/>
    </source>
</evidence>
<evidence type="ECO:0000259" key="6">
    <source>
        <dbReference type="PROSITE" id="PS50263"/>
    </source>
</evidence>
<evidence type="ECO:0000256" key="4">
    <source>
        <dbReference type="ARBA" id="ARBA00041576"/>
    </source>
</evidence>
<dbReference type="GO" id="GO:0006528">
    <property type="term" value="P:asparagine metabolic process"/>
    <property type="evidence" value="ECO:0007669"/>
    <property type="project" value="TreeGrafter"/>
</dbReference>
<sequence length="278" mass="31181">MLSKIRTALIQFKVGVNKSANLLKASQFIELAKNKGGELIALPEYFSTPIYTFYNHAENIPDGPSSRILAENAKYHKIYLVGGTIPEEEDGNIYNTCTVWNPEGELIAKYRKIHMCDIEIPGGIKLKESEIVSPGDKMATFHVKDIKVGLGICYDLRFEEMAKLYRLSGCKLLIYPAAFNMTTGALHWELMQRSRANDNQLYVFTISPARGTEGYCCWGHSQVTDPLGNIVVSAGHGEEILLANIDGKMCDEVRQKMPICLHRRPNIYDTVKICDSDI</sequence>
<dbReference type="GO" id="GO:0006541">
    <property type="term" value="P:glutamine metabolic process"/>
    <property type="evidence" value="ECO:0007669"/>
    <property type="project" value="TreeGrafter"/>
</dbReference>
<name>A0AAW1U735_9CUCU</name>
<dbReference type="EMBL" id="JARQZJ010000032">
    <property type="protein sequence ID" value="KAK9875174.1"/>
    <property type="molecule type" value="Genomic_DNA"/>
</dbReference>
<dbReference type="EC" id="3.5.1.3" evidence="3"/>
<keyword evidence="1" id="KW-0378">Hydrolase</keyword>
<evidence type="ECO:0000256" key="3">
    <source>
        <dbReference type="ARBA" id="ARBA00039118"/>
    </source>
</evidence>
<gene>
    <name evidence="7" type="ORF">WA026_005966</name>
</gene>
<evidence type="ECO:0000313" key="8">
    <source>
        <dbReference type="Proteomes" id="UP001431783"/>
    </source>
</evidence>
<proteinExistence type="predicted"/>
<dbReference type="Gene3D" id="3.60.110.10">
    <property type="entry name" value="Carbon-nitrogen hydrolase"/>
    <property type="match status" value="1"/>
</dbReference>
<dbReference type="SUPFAM" id="SSF56317">
    <property type="entry name" value="Carbon-nitrogen hydrolase"/>
    <property type="match status" value="1"/>
</dbReference>
<accession>A0AAW1U735</accession>
<dbReference type="InterPro" id="IPR036526">
    <property type="entry name" value="C-N_Hydrolase_sf"/>
</dbReference>
<dbReference type="CDD" id="cd07572">
    <property type="entry name" value="nit"/>
    <property type="match status" value="1"/>
</dbReference>
<dbReference type="PROSITE" id="PS50263">
    <property type="entry name" value="CN_HYDROLASE"/>
    <property type="match status" value="1"/>
</dbReference>
<keyword evidence="8" id="KW-1185">Reference proteome</keyword>
<dbReference type="PANTHER" id="PTHR23088:SF30">
    <property type="entry name" value="OMEGA-AMIDASE NIT2"/>
    <property type="match status" value="1"/>
</dbReference>
<evidence type="ECO:0000256" key="5">
    <source>
        <dbReference type="ARBA" id="ARBA00048745"/>
    </source>
</evidence>
<reference evidence="7 8" key="1">
    <citation type="submission" date="2023-03" db="EMBL/GenBank/DDBJ databases">
        <title>Genome insight into feeding habits of ladybird beetles.</title>
        <authorList>
            <person name="Li H.-S."/>
            <person name="Huang Y.-H."/>
            <person name="Pang H."/>
        </authorList>
    </citation>
    <scope>NUCLEOTIDE SEQUENCE [LARGE SCALE GENOMIC DNA]</scope>
    <source>
        <strain evidence="7">SYSU_2023b</strain>
        <tissue evidence="7">Whole body</tissue>
    </source>
</reference>
<organism evidence="7 8">
    <name type="scientific">Henosepilachna vigintioctopunctata</name>
    <dbReference type="NCBI Taxonomy" id="420089"/>
    <lineage>
        <taxon>Eukaryota</taxon>
        <taxon>Metazoa</taxon>
        <taxon>Ecdysozoa</taxon>
        <taxon>Arthropoda</taxon>
        <taxon>Hexapoda</taxon>
        <taxon>Insecta</taxon>
        <taxon>Pterygota</taxon>
        <taxon>Neoptera</taxon>
        <taxon>Endopterygota</taxon>
        <taxon>Coleoptera</taxon>
        <taxon>Polyphaga</taxon>
        <taxon>Cucujiformia</taxon>
        <taxon>Coccinelloidea</taxon>
        <taxon>Coccinellidae</taxon>
        <taxon>Epilachninae</taxon>
        <taxon>Epilachnini</taxon>
        <taxon>Henosepilachna</taxon>
    </lineage>
</organism>
<dbReference type="AlphaFoldDB" id="A0AAW1U735"/>
<dbReference type="InterPro" id="IPR003010">
    <property type="entry name" value="C-N_Hydrolase"/>
</dbReference>
<dbReference type="GO" id="GO:0006107">
    <property type="term" value="P:oxaloacetate metabolic process"/>
    <property type="evidence" value="ECO:0007669"/>
    <property type="project" value="TreeGrafter"/>
</dbReference>
<comment type="caution">
    <text evidence="7">The sequence shown here is derived from an EMBL/GenBank/DDBJ whole genome shotgun (WGS) entry which is preliminary data.</text>
</comment>
<dbReference type="GO" id="GO:0005739">
    <property type="term" value="C:mitochondrion"/>
    <property type="evidence" value="ECO:0007669"/>
    <property type="project" value="TreeGrafter"/>
</dbReference>
<evidence type="ECO:0000256" key="2">
    <source>
        <dbReference type="ARBA" id="ARBA00036637"/>
    </source>
</evidence>
<dbReference type="PANTHER" id="PTHR23088">
    <property type="entry name" value="NITRILASE-RELATED"/>
    <property type="match status" value="1"/>
</dbReference>
<dbReference type="InterPro" id="IPR045254">
    <property type="entry name" value="Nit1/2_C-N_Hydrolase"/>
</dbReference>
<comment type="catalytic activity">
    <reaction evidence="5">
        <text>2-oxosuccinamate + H2O = oxaloacetate + NH4(+)</text>
        <dbReference type="Rhea" id="RHEA:59412"/>
        <dbReference type="ChEBI" id="CHEBI:15377"/>
        <dbReference type="ChEBI" id="CHEBI:16452"/>
        <dbReference type="ChEBI" id="CHEBI:28938"/>
        <dbReference type="ChEBI" id="CHEBI:57735"/>
        <dbReference type="EC" id="3.5.1.3"/>
    </reaction>
    <physiologicalReaction direction="left-to-right" evidence="5">
        <dbReference type="Rhea" id="RHEA:59413"/>
    </physiologicalReaction>
</comment>
<dbReference type="Proteomes" id="UP001431783">
    <property type="component" value="Unassembled WGS sequence"/>
</dbReference>